<keyword evidence="1" id="KW-0479">Metal-binding</keyword>
<dbReference type="InterPro" id="IPR000571">
    <property type="entry name" value="Znf_CCCH"/>
</dbReference>
<feature type="zinc finger region" description="C3H1-type" evidence="1">
    <location>
        <begin position="94"/>
        <end position="122"/>
    </location>
</feature>
<evidence type="ECO:0000313" key="3">
    <source>
        <dbReference type="EMBL" id="CAH3187655.1"/>
    </source>
</evidence>
<protein>
    <recommendedName>
        <fullName evidence="2">C3H1-type domain-containing protein</fullName>
    </recommendedName>
</protein>
<keyword evidence="4" id="KW-1185">Reference proteome</keyword>
<evidence type="ECO:0000256" key="1">
    <source>
        <dbReference type="PROSITE-ProRule" id="PRU00723"/>
    </source>
</evidence>
<evidence type="ECO:0000313" key="4">
    <source>
        <dbReference type="Proteomes" id="UP001159405"/>
    </source>
</evidence>
<dbReference type="EMBL" id="CALNXK010000559">
    <property type="protein sequence ID" value="CAH3187655.1"/>
    <property type="molecule type" value="Genomic_DNA"/>
</dbReference>
<accession>A0ABN8S8S4</accession>
<dbReference type="Proteomes" id="UP001159405">
    <property type="component" value="Unassembled WGS sequence"/>
</dbReference>
<keyword evidence="1" id="KW-0862">Zinc</keyword>
<comment type="caution">
    <text evidence="3">The sequence shown here is derived from an EMBL/GenBank/DDBJ whole genome shotgun (WGS) entry which is preliminary data.</text>
</comment>
<organism evidence="3 4">
    <name type="scientific">Porites lobata</name>
    <dbReference type="NCBI Taxonomy" id="104759"/>
    <lineage>
        <taxon>Eukaryota</taxon>
        <taxon>Metazoa</taxon>
        <taxon>Cnidaria</taxon>
        <taxon>Anthozoa</taxon>
        <taxon>Hexacorallia</taxon>
        <taxon>Scleractinia</taxon>
        <taxon>Fungiina</taxon>
        <taxon>Poritidae</taxon>
        <taxon>Porites</taxon>
    </lineage>
</organism>
<sequence length="207" mass="23286">MVLCAAHPHHWPDLSKYKLLIIQTARHFSSSAWLEYDLAFRKDAAASGLSDWSRMNLDLYNFHLRSPAMASPPPPWSSSSTASSPLPAALRDTSVVPPFCHSWNDGQCRWPFGRCKYRHRCSNCEGEHTQINSLPHRCSRRLMGFSVGLSAGRVPGLAPSTRRVYLSAQRRYIDFLPPGWSPLTAMAPSLLPMRRLSCALLHSWPTT</sequence>
<keyword evidence="1" id="KW-0863">Zinc-finger</keyword>
<name>A0ABN8S8S4_9CNID</name>
<evidence type="ECO:0000259" key="2">
    <source>
        <dbReference type="PROSITE" id="PS50103"/>
    </source>
</evidence>
<dbReference type="PANTHER" id="PTHR35558:SF1">
    <property type="entry name" value="ENDONUCLEASE_EXONUCLEASE_PHOSPHATASE DOMAIN-CONTAINING PROTEIN"/>
    <property type="match status" value="1"/>
</dbReference>
<gene>
    <name evidence="3" type="ORF">PLOB_00037895</name>
</gene>
<dbReference type="PROSITE" id="PS50103">
    <property type="entry name" value="ZF_C3H1"/>
    <property type="match status" value="1"/>
</dbReference>
<proteinExistence type="predicted"/>
<feature type="domain" description="C3H1-type" evidence="2">
    <location>
        <begin position="94"/>
        <end position="122"/>
    </location>
</feature>
<reference evidence="3 4" key="1">
    <citation type="submission" date="2022-05" db="EMBL/GenBank/DDBJ databases">
        <authorList>
            <consortium name="Genoscope - CEA"/>
            <person name="William W."/>
        </authorList>
    </citation>
    <scope>NUCLEOTIDE SEQUENCE [LARGE SCALE GENOMIC DNA]</scope>
</reference>
<dbReference type="PANTHER" id="PTHR35558">
    <property type="entry name" value="SGNH_HYDRO DOMAIN-CONTAINING PROTEIN"/>
    <property type="match status" value="1"/>
</dbReference>